<proteinExistence type="predicted"/>
<dbReference type="GO" id="GO:0004674">
    <property type="term" value="F:protein serine/threonine kinase activity"/>
    <property type="evidence" value="ECO:0007669"/>
    <property type="project" value="UniProtKB-KW"/>
</dbReference>
<evidence type="ECO:0000256" key="5">
    <source>
        <dbReference type="ARBA" id="ARBA00022729"/>
    </source>
</evidence>
<keyword evidence="10" id="KW-0325">Glycoprotein</keyword>
<evidence type="ECO:0000256" key="2">
    <source>
        <dbReference type="ARBA" id="ARBA00022527"/>
    </source>
</evidence>
<feature type="transmembrane region" description="Helical" evidence="11">
    <location>
        <begin position="441"/>
        <end position="461"/>
    </location>
</feature>
<dbReference type="GO" id="GO:0005524">
    <property type="term" value="F:ATP binding"/>
    <property type="evidence" value="ECO:0007669"/>
    <property type="project" value="UniProtKB-KW"/>
</dbReference>
<dbReference type="GO" id="GO:0004714">
    <property type="term" value="F:transmembrane receptor protein tyrosine kinase activity"/>
    <property type="evidence" value="ECO:0007669"/>
    <property type="project" value="InterPro"/>
</dbReference>
<dbReference type="Proteomes" id="UP000239757">
    <property type="component" value="Unassembled WGS sequence"/>
</dbReference>
<dbReference type="InterPro" id="IPR024788">
    <property type="entry name" value="Malectin-like_Carb-bd_dom"/>
</dbReference>
<evidence type="ECO:0000259" key="12">
    <source>
        <dbReference type="Pfam" id="PF12819"/>
    </source>
</evidence>
<dbReference type="EMBL" id="KZ663132">
    <property type="protein sequence ID" value="PPS15587.1"/>
    <property type="molecule type" value="Genomic_DNA"/>
</dbReference>
<gene>
    <name evidence="13" type="ORF">GOBAR_AA04981</name>
</gene>
<evidence type="ECO:0000256" key="1">
    <source>
        <dbReference type="ARBA" id="ARBA00004479"/>
    </source>
</evidence>
<evidence type="ECO:0000313" key="14">
    <source>
        <dbReference type="Proteomes" id="UP000239757"/>
    </source>
</evidence>
<dbReference type="InterPro" id="IPR045272">
    <property type="entry name" value="ANXUR1/2-like"/>
</dbReference>
<evidence type="ECO:0000256" key="7">
    <source>
        <dbReference type="ARBA" id="ARBA00022840"/>
    </source>
</evidence>
<comment type="subcellular location">
    <subcellularLocation>
        <location evidence="1">Membrane</location>
        <topology evidence="1">Single-pass type I membrane protein</topology>
    </subcellularLocation>
</comment>
<feature type="domain" description="Malectin-like" evidence="12">
    <location>
        <begin position="143"/>
        <end position="356"/>
    </location>
</feature>
<dbReference type="Pfam" id="PF12819">
    <property type="entry name" value="Malectin_like"/>
    <property type="match status" value="1"/>
</dbReference>
<evidence type="ECO:0000256" key="11">
    <source>
        <dbReference type="SAM" id="Phobius"/>
    </source>
</evidence>
<name>A0A2P5YJ23_GOSBA</name>
<protein>
    <recommendedName>
        <fullName evidence="12">Malectin-like domain-containing protein</fullName>
    </recommendedName>
</protein>
<dbReference type="OrthoDB" id="735844at2759"/>
<keyword evidence="2" id="KW-0723">Serine/threonine-protein kinase</keyword>
<evidence type="ECO:0000256" key="3">
    <source>
        <dbReference type="ARBA" id="ARBA00022679"/>
    </source>
</evidence>
<keyword evidence="3" id="KW-0808">Transferase</keyword>
<evidence type="ECO:0000256" key="9">
    <source>
        <dbReference type="ARBA" id="ARBA00023136"/>
    </source>
</evidence>
<evidence type="ECO:0000256" key="8">
    <source>
        <dbReference type="ARBA" id="ARBA00022989"/>
    </source>
</evidence>
<dbReference type="Gene3D" id="2.60.120.430">
    <property type="entry name" value="Galactose-binding lectin"/>
    <property type="match status" value="2"/>
</dbReference>
<dbReference type="PANTHER" id="PTHR34590:SF6">
    <property type="entry name" value="RECEPTOR-LIKE KINASE"/>
    <property type="match status" value="1"/>
</dbReference>
<keyword evidence="8 11" id="KW-1133">Transmembrane helix</keyword>
<accession>A0A2P5YJ23</accession>
<keyword evidence="7" id="KW-0067">ATP-binding</keyword>
<dbReference type="GO" id="GO:0016020">
    <property type="term" value="C:membrane"/>
    <property type="evidence" value="ECO:0007669"/>
    <property type="project" value="UniProtKB-SubCell"/>
</dbReference>
<organism evidence="13 14">
    <name type="scientific">Gossypium barbadense</name>
    <name type="common">Sea Island cotton</name>
    <name type="synonym">Hibiscus barbadensis</name>
    <dbReference type="NCBI Taxonomy" id="3634"/>
    <lineage>
        <taxon>Eukaryota</taxon>
        <taxon>Viridiplantae</taxon>
        <taxon>Streptophyta</taxon>
        <taxon>Embryophyta</taxon>
        <taxon>Tracheophyta</taxon>
        <taxon>Spermatophyta</taxon>
        <taxon>Magnoliopsida</taxon>
        <taxon>eudicotyledons</taxon>
        <taxon>Gunneridae</taxon>
        <taxon>Pentapetalae</taxon>
        <taxon>rosids</taxon>
        <taxon>malvids</taxon>
        <taxon>Malvales</taxon>
        <taxon>Malvaceae</taxon>
        <taxon>Malvoideae</taxon>
        <taxon>Gossypium</taxon>
    </lineage>
</organism>
<sequence length="496" mass="55394">MGANGQEMDYNMDTQMLAKGPVLIMANEIVQLRIRHGFTLCRSKLEQQLLSTGWIKVNTNGAVNITTEMAIVGDLIRDEKGERLLGFNRHNPSRIMVHLCCLDKGVEEDNRRFVSDSSDSSHSHLSSPQLFSLCAGTLLPGLPPIYNTARVFKAPSKYVFDVKDPGTHMLRLHFHRFSSPQLNLADSKFHVLVNGLVALTNFSGGGSVGPKVIEYLLWFNSEKVEITFLPAEKSKFAFVSAIEVISAPKDLILETAQSVNGDKVENLKKQAFEVMYRVTIGGPKVTPFNDSLWRTWLPDDDYFKSKEGSNRVYFSGRIKYQEGGASREVGPDNVYNSARLIESKNASIPNVNLSWEFPIWILRPLPIICWLLRFFVDLVVDADHSGIVNVTVGPSNKSMAYAVDAILNGVEIMKISNWMGSFDGTLPAESVLKCLPRKRRVGFLLPLIALVCLLLSLSAIIRTRNEKVESVLWSKLPMEVHEISPKQGKQQLSSKV</sequence>
<evidence type="ECO:0000256" key="4">
    <source>
        <dbReference type="ARBA" id="ARBA00022692"/>
    </source>
</evidence>
<keyword evidence="6" id="KW-0547">Nucleotide-binding</keyword>
<evidence type="ECO:0000256" key="6">
    <source>
        <dbReference type="ARBA" id="ARBA00022741"/>
    </source>
</evidence>
<keyword evidence="5" id="KW-0732">Signal</keyword>
<dbReference type="AlphaFoldDB" id="A0A2P5YJ23"/>
<keyword evidence="4 11" id="KW-0812">Transmembrane</keyword>
<dbReference type="PANTHER" id="PTHR34590">
    <property type="entry name" value="OS03G0124300 PROTEIN-RELATED"/>
    <property type="match status" value="1"/>
</dbReference>
<evidence type="ECO:0000256" key="10">
    <source>
        <dbReference type="ARBA" id="ARBA00023180"/>
    </source>
</evidence>
<keyword evidence="2" id="KW-0418">Kinase</keyword>
<reference evidence="13 14" key="1">
    <citation type="submission" date="2015-01" db="EMBL/GenBank/DDBJ databases">
        <title>Genome of allotetraploid Gossypium barbadense reveals genomic plasticity and fiber elongation in cotton evolution.</title>
        <authorList>
            <person name="Chen X."/>
            <person name="Liu X."/>
            <person name="Zhao B."/>
            <person name="Zheng H."/>
            <person name="Hu Y."/>
            <person name="Lu G."/>
            <person name="Yang C."/>
            <person name="Chen J."/>
            <person name="Shan C."/>
            <person name="Zhang L."/>
            <person name="Zhou Y."/>
            <person name="Wang L."/>
            <person name="Guo W."/>
            <person name="Bai Y."/>
            <person name="Ruan J."/>
            <person name="Shangguan X."/>
            <person name="Mao Y."/>
            <person name="Jiang J."/>
            <person name="Zhu Y."/>
            <person name="Lei J."/>
            <person name="Kang H."/>
            <person name="Chen S."/>
            <person name="He X."/>
            <person name="Wang R."/>
            <person name="Wang Y."/>
            <person name="Chen J."/>
            <person name="Wang L."/>
            <person name="Yu S."/>
            <person name="Wang B."/>
            <person name="Wei J."/>
            <person name="Song S."/>
            <person name="Lu X."/>
            <person name="Gao Z."/>
            <person name="Gu W."/>
            <person name="Deng X."/>
            <person name="Ma D."/>
            <person name="Wang S."/>
            <person name="Liang W."/>
            <person name="Fang L."/>
            <person name="Cai C."/>
            <person name="Zhu X."/>
            <person name="Zhou B."/>
            <person name="Zhang Y."/>
            <person name="Chen Z."/>
            <person name="Xu S."/>
            <person name="Zhu R."/>
            <person name="Wang S."/>
            <person name="Zhang T."/>
            <person name="Zhao G."/>
        </authorList>
    </citation>
    <scope>NUCLEOTIDE SEQUENCE [LARGE SCALE GENOMIC DNA]</scope>
    <source>
        <strain evidence="14">cv. Xinhai21</strain>
        <tissue evidence="13">Leaf</tissue>
    </source>
</reference>
<keyword evidence="9 11" id="KW-0472">Membrane</keyword>
<evidence type="ECO:0000313" key="13">
    <source>
        <dbReference type="EMBL" id="PPS15587.1"/>
    </source>
</evidence>